<dbReference type="EMBL" id="LT838272">
    <property type="protein sequence ID" value="SMB96390.1"/>
    <property type="molecule type" value="Genomic_DNA"/>
</dbReference>
<feature type="transmembrane region" description="Helical" evidence="1">
    <location>
        <begin position="270"/>
        <end position="288"/>
    </location>
</feature>
<sequence>MCVTTGFNRRWVWLRSVLARLVLLVSAVLVCVSFSGIAHAAGLDVLGFGQETPYDYAAQLAEKLKSFGHLAAGFVGVAAFAVFIAAAYMFITGGGNEGRVEKAKKAMFFALVGIGVALMAELAVQFMVGVLAPGSGQASLPPYPQEQPQKFGQPLPAWQDVMRNEFATILGSMFGKIAAIPIQLLAWLLFTLIGAKYPYVLIYNQQDDPRHKLYYAGPFSDSEWVLIGKWYVIFSGLVGAFIMLAIVISAYRLLVTVKDNPGEYAEAKMSILYCIASLFMVMCAPLMFKVAGDINNGIVEFLYRLVTSVPAVGKVPDLISPQDIISWNQTLVNNPIGYAFVVLAAAGLTLTINVIYIVRHFVLLVFLVMTPVFAATYAVSRSKKVFNLWIGEILTNLFMQTVHAFVWTLFIVFHKFWAGPPVAPPFPPNAPPFP</sequence>
<feature type="transmembrane region" description="Helical" evidence="1">
    <location>
        <begin position="230"/>
        <end position="250"/>
    </location>
</feature>
<feature type="transmembrane region" description="Helical" evidence="1">
    <location>
        <begin position="361"/>
        <end position="379"/>
    </location>
</feature>
<keyword evidence="3" id="KW-1185">Reference proteome</keyword>
<accession>A0A1W1VT36</accession>
<feature type="transmembrane region" description="Helical" evidence="1">
    <location>
        <begin position="106"/>
        <end position="132"/>
    </location>
</feature>
<keyword evidence="1" id="KW-0812">Transmembrane</keyword>
<reference evidence="2 3" key="1">
    <citation type="submission" date="2017-04" db="EMBL/GenBank/DDBJ databases">
        <authorList>
            <person name="Afonso C.L."/>
            <person name="Miller P.J."/>
            <person name="Scott M.A."/>
            <person name="Spackman E."/>
            <person name="Goraichik I."/>
            <person name="Dimitrov K.M."/>
            <person name="Suarez D.L."/>
            <person name="Swayne D.E."/>
        </authorList>
    </citation>
    <scope>NUCLEOTIDE SEQUENCE [LARGE SCALE GENOMIC DNA]</scope>
    <source>
        <strain evidence="2 3">ToBE</strain>
    </source>
</reference>
<dbReference type="STRING" id="698762.SAMN00808754_1475"/>
<evidence type="ECO:0000313" key="2">
    <source>
        <dbReference type="EMBL" id="SMB96390.1"/>
    </source>
</evidence>
<dbReference type="Pfam" id="PF18895">
    <property type="entry name" value="T4SS_pilin"/>
    <property type="match status" value="1"/>
</dbReference>
<evidence type="ECO:0000313" key="3">
    <source>
        <dbReference type="Proteomes" id="UP000192569"/>
    </source>
</evidence>
<keyword evidence="1" id="KW-1133">Transmembrane helix</keyword>
<evidence type="ECO:0000256" key="1">
    <source>
        <dbReference type="SAM" id="Phobius"/>
    </source>
</evidence>
<organism evidence="2 3">
    <name type="scientific">Thermanaeromonas toyohensis ToBE</name>
    <dbReference type="NCBI Taxonomy" id="698762"/>
    <lineage>
        <taxon>Bacteria</taxon>
        <taxon>Bacillati</taxon>
        <taxon>Bacillota</taxon>
        <taxon>Clostridia</taxon>
        <taxon>Neomoorellales</taxon>
        <taxon>Neomoorellaceae</taxon>
        <taxon>Thermanaeromonas</taxon>
    </lineage>
</organism>
<feature type="transmembrane region" description="Helical" evidence="1">
    <location>
        <begin position="70"/>
        <end position="94"/>
    </location>
</feature>
<keyword evidence="1" id="KW-0472">Membrane</keyword>
<feature type="transmembrane region" description="Helical" evidence="1">
    <location>
        <begin position="336"/>
        <end position="355"/>
    </location>
</feature>
<dbReference type="AlphaFoldDB" id="A0A1W1VT36"/>
<gene>
    <name evidence="2" type="ORF">SAMN00808754_1475</name>
</gene>
<dbReference type="InterPro" id="IPR043993">
    <property type="entry name" value="T4SS_pilin"/>
</dbReference>
<protein>
    <submittedName>
        <fullName evidence="2">Uncharacterized protein</fullName>
    </submittedName>
</protein>
<name>A0A1W1VT36_9FIRM</name>
<proteinExistence type="predicted"/>
<dbReference type="Proteomes" id="UP000192569">
    <property type="component" value="Chromosome I"/>
</dbReference>
<feature type="transmembrane region" description="Helical" evidence="1">
    <location>
        <begin position="386"/>
        <end position="413"/>
    </location>
</feature>